<name>A0A4Q2D8H1_9AGAR</name>
<proteinExistence type="predicted"/>
<dbReference type="EMBL" id="SDEE01000536">
    <property type="protein sequence ID" value="RXW15579.1"/>
    <property type="molecule type" value="Genomic_DNA"/>
</dbReference>
<organism evidence="1 2">
    <name type="scientific">Candolleomyces aberdarensis</name>
    <dbReference type="NCBI Taxonomy" id="2316362"/>
    <lineage>
        <taxon>Eukaryota</taxon>
        <taxon>Fungi</taxon>
        <taxon>Dikarya</taxon>
        <taxon>Basidiomycota</taxon>
        <taxon>Agaricomycotina</taxon>
        <taxon>Agaricomycetes</taxon>
        <taxon>Agaricomycetidae</taxon>
        <taxon>Agaricales</taxon>
        <taxon>Agaricineae</taxon>
        <taxon>Psathyrellaceae</taxon>
        <taxon>Candolleomyces</taxon>
    </lineage>
</organism>
<dbReference type="AlphaFoldDB" id="A0A4Q2D8H1"/>
<accession>A0A4Q2D8H1</accession>
<evidence type="ECO:0000313" key="2">
    <source>
        <dbReference type="Proteomes" id="UP000290288"/>
    </source>
</evidence>
<comment type="caution">
    <text evidence="1">The sequence shown here is derived from an EMBL/GenBank/DDBJ whole genome shotgun (WGS) entry which is preliminary data.</text>
</comment>
<protein>
    <submittedName>
        <fullName evidence="1">Uncharacterized protein</fullName>
    </submittedName>
</protein>
<dbReference type="Proteomes" id="UP000290288">
    <property type="component" value="Unassembled WGS sequence"/>
</dbReference>
<dbReference type="OrthoDB" id="10427694at2759"/>
<sequence length="190" mass="22623">MPVSSKYETRLIRLFARELIVAKFYERDLNIFWKRVWMAWIDFKPFPRHPDMDLDEYRMRCQAQIKKLKSRVRWVLWSYPAAVRNGERSVLDYYVDQYELMIALNSNEDIKAIWMNECILALHNHRADLLPVPAQMPRFRRAVEIALQSKVDYRRARGEGYMLWLGRQFAGSMRVALGDDAEISEDSTEA</sequence>
<reference evidence="1 2" key="1">
    <citation type="submission" date="2019-01" db="EMBL/GenBank/DDBJ databases">
        <title>Draft genome sequence of Psathyrella aberdarensis IHI B618.</title>
        <authorList>
            <person name="Buettner E."/>
            <person name="Kellner H."/>
        </authorList>
    </citation>
    <scope>NUCLEOTIDE SEQUENCE [LARGE SCALE GENOMIC DNA]</scope>
    <source>
        <strain evidence="1 2">IHI B618</strain>
    </source>
</reference>
<gene>
    <name evidence="1" type="ORF">EST38_g10273</name>
</gene>
<evidence type="ECO:0000313" key="1">
    <source>
        <dbReference type="EMBL" id="RXW15579.1"/>
    </source>
</evidence>
<keyword evidence="2" id="KW-1185">Reference proteome</keyword>